<dbReference type="InterPro" id="IPR000073">
    <property type="entry name" value="AB_hydrolase_1"/>
</dbReference>
<dbReference type="GO" id="GO:0016787">
    <property type="term" value="F:hydrolase activity"/>
    <property type="evidence" value="ECO:0007669"/>
    <property type="project" value="UniProtKB-KW"/>
</dbReference>
<dbReference type="RefSeq" id="WP_131592067.1">
    <property type="nucleotide sequence ID" value="NZ_SJSL01000001.1"/>
</dbReference>
<dbReference type="Gene3D" id="3.40.50.1820">
    <property type="entry name" value="alpha/beta hydrolase"/>
    <property type="match status" value="1"/>
</dbReference>
<evidence type="ECO:0000313" key="2">
    <source>
        <dbReference type="EMBL" id="TCD02485.1"/>
    </source>
</evidence>
<gene>
    <name evidence="2" type="ORF">EZ437_00405</name>
</gene>
<dbReference type="EMBL" id="SJSL01000001">
    <property type="protein sequence ID" value="TCD02485.1"/>
    <property type="molecule type" value="Genomic_DNA"/>
</dbReference>
<dbReference type="Pfam" id="PF00561">
    <property type="entry name" value="Abhydrolase_1"/>
    <property type="match status" value="1"/>
</dbReference>
<evidence type="ECO:0000313" key="3">
    <source>
        <dbReference type="Proteomes" id="UP000293347"/>
    </source>
</evidence>
<keyword evidence="3" id="KW-1185">Reference proteome</keyword>
<sequence length="277" mass="32196">MTDHFFKHPLVNLHYYRFGKGPKTMLCFHGLGMHGKQFTVLEKELGEEYTFFGFDLFFHKETLLNNNELREIKKGITQQALTALFIDFCTHQQIDRFSIMAYSMGTFYAAALMRFIPERIDESFLIAPSFLKPPRVLDFLANNKAANFFFEKLLLSENGLKVLLKACLKMRIVDQSNYEILYREIATAQLRFDFYANVTYLKHMDVNYQVLADAINKENINCYFIFGERDKSIPAHTASKLLPKLKNAKKIILAEGHDLVTVRLTKKMLFCGHDDQS</sequence>
<dbReference type="AlphaFoldDB" id="A0A4R0NSU2"/>
<dbReference type="SUPFAM" id="SSF53474">
    <property type="entry name" value="alpha/beta-Hydrolases"/>
    <property type="match status" value="1"/>
</dbReference>
<comment type="caution">
    <text evidence="2">The sequence shown here is derived from an EMBL/GenBank/DDBJ whole genome shotgun (WGS) entry which is preliminary data.</text>
</comment>
<dbReference type="OrthoDB" id="975949at2"/>
<feature type="domain" description="AB hydrolase-1" evidence="1">
    <location>
        <begin position="24"/>
        <end position="146"/>
    </location>
</feature>
<keyword evidence="2" id="KW-0378">Hydrolase</keyword>
<dbReference type="Proteomes" id="UP000293347">
    <property type="component" value="Unassembled WGS sequence"/>
</dbReference>
<evidence type="ECO:0000259" key="1">
    <source>
        <dbReference type="Pfam" id="PF00561"/>
    </source>
</evidence>
<dbReference type="InterPro" id="IPR029058">
    <property type="entry name" value="AB_hydrolase_fold"/>
</dbReference>
<accession>A0A4R0NSU2</accession>
<name>A0A4R0NSU2_9SPHI</name>
<proteinExistence type="predicted"/>
<protein>
    <submittedName>
        <fullName evidence="2">Alpha/beta hydrolase</fullName>
    </submittedName>
</protein>
<organism evidence="2 3">
    <name type="scientific">Pedobacter psychroterrae</name>
    <dbReference type="NCBI Taxonomy" id="2530453"/>
    <lineage>
        <taxon>Bacteria</taxon>
        <taxon>Pseudomonadati</taxon>
        <taxon>Bacteroidota</taxon>
        <taxon>Sphingobacteriia</taxon>
        <taxon>Sphingobacteriales</taxon>
        <taxon>Sphingobacteriaceae</taxon>
        <taxon>Pedobacter</taxon>
    </lineage>
</organism>
<reference evidence="2 3" key="1">
    <citation type="submission" date="2019-02" db="EMBL/GenBank/DDBJ databases">
        <title>Pedobacter sp. RP-1-14 sp. nov., isolated from Arctic soil.</title>
        <authorList>
            <person name="Dahal R.H."/>
        </authorList>
    </citation>
    <scope>NUCLEOTIDE SEQUENCE [LARGE SCALE GENOMIC DNA]</scope>
    <source>
        <strain evidence="2 3">RP-1-14</strain>
    </source>
</reference>